<dbReference type="PANTHER" id="PTHR31516:SF17">
    <property type="entry name" value="STABILIZER OF AXONEMAL MICROTUBULES 2"/>
    <property type="match status" value="1"/>
</dbReference>
<feature type="compositionally biased region" description="Polar residues" evidence="2">
    <location>
        <begin position="199"/>
        <end position="210"/>
    </location>
</feature>
<feature type="region of interest" description="Disordered" evidence="2">
    <location>
        <begin position="183"/>
        <end position="215"/>
    </location>
</feature>
<evidence type="ECO:0000256" key="2">
    <source>
        <dbReference type="SAM" id="MobiDB-lite"/>
    </source>
</evidence>
<dbReference type="Proteomes" id="UP000054495">
    <property type="component" value="Unassembled WGS sequence"/>
</dbReference>
<feature type="region of interest" description="Disordered" evidence="2">
    <location>
        <begin position="105"/>
        <end position="137"/>
    </location>
</feature>
<comment type="similarity">
    <text evidence="1">Belongs to the FAM154 family.</text>
</comment>
<evidence type="ECO:0000313" key="4">
    <source>
        <dbReference type="Proteomes" id="UP000054495"/>
    </source>
</evidence>
<keyword evidence="4" id="KW-1185">Reference proteome</keyword>
<evidence type="ECO:0000313" key="3">
    <source>
        <dbReference type="EMBL" id="EPB75584.1"/>
    </source>
</evidence>
<proteinExistence type="inferred from homology"/>
<name>A0A0D6LUN7_9BILA</name>
<gene>
    <name evidence="3" type="ORF">ANCCEY_05318</name>
</gene>
<organism evidence="3 4">
    <name type="scientific">Ancylostoma ceylanicum</name>
    <dbReference type="NCBI Taxonomy" id="53326"/>
    <lineage>
        <taxon>Eukaryota</taxon>
        <taxon>Metazoa</taxon>
        <taxon>Ecdysozoa</taxon>
        <taxon>Nematoda</taxon>
        <taxon>Chromadorea</taxon>
        <taxon>Rhabditida</taxon>
        <taxon>Rhabditina</taxon>
        <taxon>Rhabditomorpha</taxon>
        <taxon>Strongyloidea</taxon>
        <taxon>Ancylostomatidae</taxon>
        <taxon>Ancylostomatinae</taxon>
        <taxon>Ancylostoma</taxon>
    </lineage>
</organism>
<reference evidence="3 4" key="1">
    <citation type="submission" date="2013-05" db="EMBL/GenBank/DDBJ databases">
        <title>Draft genome of the parasitic nematode Anyclostoma ceylanicum.</title>
        <authorList>
            <person name="Mitreva M."/>
        </authorList>
    </citation>
    <scope>NUCLEOTIDE SEQUENCE [LARGE SCALE GENOMIC DNA]</scope>
</reference>
<evidence type="ECO:0000256" key="1">
    <source>
        <dbReference type="ARBA" id="ARBA00008738"/>
    </source>
</evidence>
<dbReference type="InterPro" id="IPR033336">
    <property type="entry name" value="SAXO1/2"/>
</dbReference>
<dbReference type="EMBL" id="KE124895">
    <property type="protein sequence ID" value="EPB75584.1"/>
    <property type="molecule type" value="Genomic_DNA"/>
</dbReference>
<accession>A0A0D6LUN7</accession>
<feature type="compositionally biased region" description="Basic and acidic residues" evidence="2">
    <location>
        <begin position="117"/>
        <end position="126"/>
    </location>
</feature>
<protein>
    <submittedName>
        <fullName evidence="3">Uncharacterized protein</fullName>
    </submittedName>
</protein>
<dbReference type="AlphaFoldDB" id="A0A0D6LUN7"/>
<dbReference type="PANTHER" id="PTHR31516">
    <property type="entry name" value="STABILIZER OF AXONEMAL MICROTUBULES 2"/>
    <property type="match status" value="1"/>
</dbReference>
<sequence length="262" mass="30464">MVLAWEMGGLCRAAAWSARSSSRWGRRNGVGVRALFRSAGVLCFITLLFERVRTTIVEPDTSYYHYTVPKSYDSWNGEDERVIERTSYTVSKVPFYGETTNRSQYTWKDPVSNKPRTSNESHEDRPNPPFYSETTNRAVYSPKALKRTVESRNQSEEEVERPRIPFYSETTNQSEYVEKVVSKTAPTRKPASDPLPQIPFNSETTNMSEFTSKKAQRGCPAERFLGTKKWKARYQNGHWWFREAYRMPIKTEEQSDEHVPKD</sequence>
<dbReference type="GO" id="GO:0008017">
    <property type="term" value="F:microtubule binding"/>
    <property type="evidence" value="ECO:0007669"/>
    <property type="project" value="InterPro"/>
</dbReference>
<dbReference type="GO" id="GO:0005856">
    <property type="term" value="C:cytoskeleton"/>
    <property type="evidence" value="ECO:0007669"/>
    <property type="project" value="TreeGrafter"/>
</dbReference>